<reference evidence="5" key="1">
    <citation type="submission" date="2025-08" db="UniProtKB">
        <authorList>
            <consortium name="RefSeq"/>
        </authorList>
    </citation>
    <scope>IDENTIFICATION</scope>
</reference>
<feature type="domain" description="NXPE C-terminal" evidence="3">
    <location>
        <begin position="345"/>
        <end position="571"/>
    </location>
</feature>
<keyword evidence="2" id="KW-1133">Transmembrane helix</keyword>
<gene>
    <name evidence="5" type="primary">LOC101860299</name>
</gene>
<evidence type="ECO:0000259" key="3">
    <source>
        <dbReference type="Pfam" id="PF24536"/>
    </source>
</evidence>
<dbReference type="Proteomes" id="UP000694888">
    <property type="component" value="Unplaced"/>
</dbReference>
<evidence type="ECO:0000256" key="1">
    <source>
        <dbReference type="SAM" id="MobiDB-lite"/>
    </source>
</evidence>
<keyword evidence="2" id="KW-0812">Transmembrane</keyword>
<evidence type="ECO:0000313" key="5">
    <source>
        <dbReference type="RefSeq" id="XP_035829237.1"/>
    </source>
</evidence>
<sequence>MFHKSLLAQQGEKECAKLHSVVNKLVVVAALSTGLLVCLTLFMKPDLSEQFLQPHFSVNLPGVPPLPRSQPHLDWASQLHCNVIGNPKWAGRAVQPQRTREAHYFEEADYHYMDKPGLGDLVHVRVDVYDGRGRPLSRGGDEVRVLLQEPEKKASLATEVTDLGNGSYYAAVPLLWTGSPLVKASLVYNRELIRAHHYARSAVKSIKNIAAGFKSFFASEATLCSPFPFLPGYSRFCNFTEENGGMPWYCGHPRNEALTCRHWWRSFDLEFVYPLPVTAAEEAWSTYVASRKPTARVPTEIKVKVTDSAKPSPQRHTTSPPVGKAANLQSWTSQAPRGYFLQNSWVSSSSTIPKFTKPQLLQCLKNTTVLFLGDSNARLAFKILAERVGCSLNTGEVKPSWHHPLSCEDNQNNIYMYWQIHALPFHAGKKSGCDRGDSKSAKQYIDEIPAEGKYLLMIHLNLHFPAHHYSVFTSQMHQVRASVERVLRRNPEVKVVVRGPHQALKGWVPLNGGDITAHVLTNIIKRLFEGLTDRVFFLQPWDMTVAIQNGPFHPSNLVNNAISDLFLAYACYSSEGGRKLL</sequence>
<dbReference type="GeneID" id="101860299"/>
<organism evidence="4 5">
    <name type="scientific">Aplysia californica</name>
    <name type="common">California sea hare</name>
    <dbReference type="NCBI Taxonomy" id="6500"/>
    <lineage>
        <taxon>Eukaryota</taxon>
        <taxon>Metazoa</taxon>
        <taxon>Spiralia</taxon>
        <taxon>Lophotrochozoa</taxon>
        <taxon>Mollusca</taxon>
        <taxon>Gastropoda</taxon>
        <taxon>Heterobranchia</taxon>
        <taxon>Euthyneura</taxon>
        <taxon>Tectipleura</taxon>
        <taxon>Aplysiida</taxon>
        <taxon>Aplysioidea</taxon>
        <taxon>Aplysiidae</taxon>
        <taxon>Aplysia</taxon>
    </lineage>
</organism>
<evidence type="ECO:0000256" key="2">
    <source>
        <dbReference type="SAM" id="Phobius"/>
    </source>
</evidence>
<dbReference type="PANTHER" id="PTHR16165:SF5">
    <property type="entry name" value="NXPE FAMILY MEMBER 3"/>
    <property type="match status" value="1"/>
</dbReference>
<evidence type="ECO:0000313" key="4">
    <source>
        <dbReference type="Proteomes" id="UP000694888"/>
    </source>
</evidence>
<feature type="region of interest" description="Disordered" evidence="1">
    <location>
        <begin position="306"/>
        <end position="325"/>
    </location>
</feature>
<feature type="compositionally biased region" description="Polar residues" evidence="1">
    <location>
        <begin position="309"/>
        <end position="320"/>
    </location>
</feature>
<keyword evidence="2" id="KW-0472">Membrane</keyword>
<protein>
    <submittedName>
        <fullName evidence="5">NXPE family member 3</fullName>
    </submittedName>
</protein>
<dbReference type="InterPro" id="IPR057106">
    <property type="entry name" value="NXPE4_C"/>
</dbReference>
<keyword evidence="4" id="KW-1185">Reference proteome</keyword>
<name>A0ABM1W3J4_APLCA</name>
<dbReference type="PANTHER" id="PTHR16165">
    <property type="entry name" value="NXPE FAMILY MEMBER"/>
    <property type="match status" value="1"/>
</dbReference>
<accession>A0ABM1W3J4</accession>
<proteinExistence type="predicted"/>
<dbReference type="RefSeq" id="XP_035829237.1">
    <property type="nucleotide sequence ID" value="XM_035973344.1"/>
</dbReference>
<dbReference type="Pfam" id="PF24536">
    <property type="entry name" value="NXPE4_C"/>
    <property type="match status" value="1"/>
</dbReference>
<feature type="transmembrane region" description="Helical" evidence="2">
    <location>
        <begin position="21"/>
        <end position="43"/>
    </location>
</feature>